<feature type="region of interest" description="Disordered" evidence="1">
    <location>
        <begin position="66"/>
        <end position="102"/>
    </location>
</feature>
<proteinExistence type="predicted"/>
<protein>
    <submittedName>
        <fullName evidence="3">Uncharacterized protein</fullName>
    </submittedName>
</protein>
<feature type="compositionally biased region" description="Basic and acidic residues" evidence="1">
    <location>
        <begin position="254"/>
        <end position="263"/>
    </location>
</feature>
<sequence>MSHGTTSLNESSCITELPDILNNLLNALDNEIEVSNEFLVEIEINIKKKETEKDDCYYEDNFTDKSTKKKKNKKHKKKQKKNYSKLSKRKYKNYRNRKNQDTEENSQCYTLCKTLRTRSKGEKSDDDTFDCDDRYPDESLENLPYLNDSQRQLLKALRREQMKKCNKKDKLKIKEHIESSLNPDEDYKESSYQSKSSLISKPSSFSRHYPYVPRISRKKNKKAKIRTTEYVDSEENSDDKEISRNTSSKKKINKEKNKYEKNHYVNSEDVMEDNNIEKIPMRNKNISKDMYKIFK</sequence>
<dbReference type="AlphaFoldDB" id="A0AAF5DAM9"/>
<evidence type="ECO:0000313" key="2">
    <source>
        <dbReference type="Proteomes" id="UP000035681"/>
    </source>
</evidence>
<feature type="compositionally biased region" description="Low complexity" evidence="1">
    <location>
        <begin position="190"/>
        <end position="206"/>
    </location>
</feature>
<evidence type="ECO:0000256" key="1">
    <source>
        <dbReference type="SAM" id="MobiDB-lite"/>
    </source>
</evidence>
<dbReference type="WBParaSite" id="TCONS_00009472.p1">
    <property type="protein sequence ID" value="TCONS_00009472.p1"/>
    <property type="gene ID" value="XLOC_007279"/>
</dbReference>
<name>A0AAF5DAM9_STRER</name>
<feature type="compositionally biased region" description="Basic residues" evidence="1">
    <location>
        <begin position="67"/>
        <end position="97"/>
    </location>
</feature>
<feature type="region of interest" description="Disordered" evidence="1">
    <location>
        <begin position="183"/>
        <end position="208"/>
    </location>
</feature>
<reference evidence="3" key="1">
    <citation type="submission" date="2024-02" db="UniProtKB">
        <authorList>
            <consortium name="WormBaseParasite"/>
        </authorList>
    </citation>
    <scope>IDENTIFICATION</scope>
</reference>
<feature type="region of interest" description="Disordered" evidence="1">
    <location>
        <begin position="227"/>
        <end position="263"/>
    </location>
</feature>
<accession>A0AAF5DAM9</accession>
<evidence type="ECO:0000313" key="3">
    <source>
        <dbReference type="WBParaSite" id="TCONS_00009472.p1"/>
    </source>
</evidence>
<organism evidence="2 3">
    <name type="scientific">Strongyloides stercoralis</name>
    <name type="common">Threadworm</name>
    <dbReference type="NCBI Taxonomy" id="6248"/>
    <lineage>
        <taxon>Eukaryota</taxon>
        <taxon>Metazoa</taxon>
        <taxon>Ecdysozoa</taxon>
        <taxon>Nematoda</taxon>
        <taxon>Chromadorea</taxon>
        <taxon>Rhabditida</taxon>
        <taxon>Tylenchina</taxon>
        <taxon>Panagrolaimomorpha</taxon>
        <taxon>Strongyloidoidea</taxon>
        <taxon>Strongyloididae</taxon>
        <taxon>Strongyloides</taxon>
    </lineage>
</organism>
<keyword evidence="2" id="KW-1185">Reference proteome</keyword>
<dbReference type="Proteomes" id="UP000035681">
    <property type="component" value="Unplaced"/>
</dbReference>